<proteinExistence type="predicted"/>
<name>A0ACC6QQ07_9ACTN</name>
<reference evidence="1" key="1">
    <citation type="submission" date="2024-03" db="EMBL/GenBank/DDBJ databases">
        <title>Novel Streptomyces species of biotechnological and ecological value are a feature of Machair soil.</title>
        <authorList>
            <person name="Prole J.R."/>
            <person name="Goodfellow M."/>
            <person name="Allenby N."/>
            <person name="Ward A.C."/>
        </authorList>
    </citation>
    <scope>NUCLEOTIDE SEQUENCE</scope>
    <source>
        <strain evidence="1">MS1.AVA.4</strain>
    </source>
</reference>
<sequence>MRFRRVEYPVTAAEAVTEPASPAVPWWNRRGTWATGWLLAALWAAAFPVVSSLETHRLWGTSAALGYAAAAAVSYVRPGPRARRAAVTVALVGAVVAPLLFLVLTGRAQSEVDVIERSGRLLLEQGTPYLPHPDKVTDYTPYLPAMALLGIPKALTGDHSWAARLLGDARIWCAAVFVLCLHTGRLMLRRNSATAPRTGRRERIPYGTAVAVMIASPVVALPLCVSGVDLPLTGLCCLALAIAARGRPAAAGLVLAVVCSLKWTAWPAIAVAMALLGCVAGRRAAVRCAGTVAAGATLLIVPGALLSPAAIVEQVLAFPTGRGDLPTPAASPLPGRLLADLGPAGWYAAVGLLIFGALAVAVSLVQRPPAHLRAAADRLAIGLIVAFTLAPAGRFGYLALPIVLMVWARQADPREPVPSLLVRGARPGRAAPVVPSRGPYAPAGTGGKR</sequence>
<dbReference type="Proteomes" id="UP001375539">
    <property type="component" value="Unassembled WGS sequence"/>
</dbReference>
<dbReference type="EMBL" id="JBBKAI010000002">
    <property type="protein sequence ID" value="MEJ8660446.1"/>
    <property type="molecule type" value="Genomic_DNA"/>
</dbReference>
<evidence type="ECO:0000313" key="1">
    <source>
        <dbReference type="EMBL" id="MEJ8660446.1"/>
    </source>
</evidence>
<keyword evidence="2" id="KW-1185">Reference proteome</keyword>
<accession>A0ACC6QQ07</accession>
<gene>
    <name evidence="1" type="ORF">WKI58_28675</name>
</gene>
<evidence type="ECO:0000313" key="2">
    <source>
        <dbReference type="Proteomes" id="UP001375539"/>
    </source>
</evidence>
<comment type="caution">
    <text evidence="1">The sequence shown here is derived from an EMBL/GenBank/DDBJ whole genome shotgun (WGS) entry which is preliminary data.</text>
</comment>
<organism evidence="1 2">
    <name type="scientific">Streptomyces pratisoli</name>
    <dbReference type="NCBI Taxonomy" id="3139917"/>
    <lineage>
        <taxon>Bacteria</taxon>
        <taxon>Bacillati</taxon>
        <taxon>Actinomycetota</taxon>
        <taxon>Actinomycetes</taxon>
        <taxon>Kitasatosporales</taxon>
        <taxon>Streptomycetaceae</taxon>
        <taxon>Streptomyces</taxon>
    </lineage>
</organism>
<protein>
    <submittedName>
        <fullName evidence="1">Glycosyltransferase 87 family protein</fullName>
    </submittedName>
</protein>